<dbReference type="EMBL" id="FN649760">
    <property type="protein sequence ID" value="CBJ28539.1"/>
    <property type="molecule type" value="Genomic_DNA"/>
</dbReference>
<organism evidence="3 4">
    <name type="scientific">Ectocarpus siliculosus</name>
    <name type="common">Brown alga</name>
    <name type="synonym">Conferva siliculosa</name>
    <dbReference type="NCBI Taxonomy" id="2880"/>
    <lineage>
        <taxon>Eukaryota</taxon>
        <taxon>Sar</taxon>
        <taxon>Stramenopiles</taxon>
        <taxon>Ochrophyta</taxon>
        <taxon>PX clade</taxon>
        <taxon>Phaeophyceae</taxon>
        <taxon>Ectocarpales</taxon>
        <taxon>Ectocarpaceae</taxon>
        <taxon>Ectocarpus</taxon>
    </lineage>
</organism>
<feature type="region of interest" description="Disordered" evidence="1">
    <location>
        <begin position="137"/>
        <end position="160"/>
    </location>
</feature>
<evidence type="ECO:0000313" key="3">
    <source>
        <dbReference type="EMBL" id="CBJ28539.1"/>
    </source>
</evidence>
<name>D7FHH7_ECTSI</name>
<keyword evidence="2" id="KW-0472">Membrane</keyword>
<feature type="transmembrane region" description="Helical" evidence="2">
    <location>
        <begin position="205"/>
        <end position="226"/>
    </location>
</feature>
<evidence type="ECO:0000256" key="1">
    <source>
        <dbReference type="SAM" id="MobiDB-lite"/>
    </source>
</evidence>
<dbReference type="Proteomes" id="UP000002630">
    <property type="component" value="Unassembled WGS sequence"/>
</dbReference>
<proteinExistence type="predicted"/>
<sequence length="236" mass="25276">MARRSMTSPQACRRRSPDPAFTTPRPASEVTPWQGQRPLAVYDNCPGANELAPWLDAIIGVNSSSRSTRGAAPGPAITATPASCWRVLADAWTSFERADPARDANPRGTSQATGLGLFALNPVLAETRETLLLENANFIQPSSEHPRRSPTPSGRPPAAEPLQGAIALSTEEADSMLAHTFLKQERQSDNVLMGFHMLRGRQPQLFSAFTCGIVDIATGLTAGAGVPLRTLWPPTP</sequence>
<keyword evidence="2" id="KW-0812">Transmembrane</keyword>
<gene>
    <name evidence="3" type="ORF">Esi_0108_0057</name>
</gene>
<feature type="compositionally biased region" description="Polar residues" evidence="1">
    <location>
        <begin position="1"/>
        <end position="10"/>
    </location>
</feature>
<accession>D7FHH7</accession>
<keyword evidence="4" id="KW-1185">Reference proteome</keyword>
<dbReference type="AlphaFoldDB" id="D7FHH7"/>
<reference evidence="3 4" key="1">
    <citation type="journal article" date="2010" name="Nature">
        <title>The Ectocarpus genome and the independent evolution of multicellularity in brown algae.</title>
        <authorList>
            <person name="Cock J.M."/>
            <person name="Sterck L."/>
            <person name="Rouze P."/>
            <person name="Scornet D."/>
            <person name="Allen A.E."/>
            <person name="Amoutzias G."/>
            <person name="Anthouard V."/>
            <person name="Artiguenave F."/>
            <person name="Aury J.M."/>
            <person name="Badger J.H."/>
            <person name="Beszteri B."/>
            <person name="Billiau K."/>
            <person name="Bonnet E."/>
            <person name="Bothwell J.H."/>
            <person name="Bowler C."/>
            <person name="Boyen C."/>
            <person name="Brownlee C."/>
            <person name="Carrano C.J."/>
            <person name="Charrier B."/>
            <person name="Cho G.Y."/>
            <person name="Coelho S.M."/>
            <person name="Collen J."/>
            <person name="Corre E."/>
            <person name="Da Silva C."/>
            <person name="Delage L."/>
            <person name="Delaroque N."/>
            <person name="Dittami S.M."/>
            <person name="Doulbeau S."/>
            <person name="Elias M."/>
            <person name="Farnham G."/>
            <person name="Gachon C.M."/>
            <person name="Gschloessl B."/>
            <person name="Heesch S."/>
            <person name="Jabbari K."/>
            <person name="Jubin C."/>
            <person name="Kawai H."/>
            <person name="Kimura K."/>
            <person name="Kloareg B."/>
            <person name="Kupper F.C."/>
            <person name="Lang D."/>
            <person name="Le Bail A."/>
            <person name="Leblanc C."/>
            <person name="Lerouge P."/>
            <person name="Lohr M."/>
            <person name="Lopez P.J."/>
            <person name="Martens C."/>
            <person name="Maumus F."/>
            <person name="Michel G."/>
            <person name="Miranda-Saavedra D."/>
            <person name="Morales J."/>
            <person name="Moreau H."/>
            <person name="Motomura T."/>
            <person name="Nagasato C."/>
            <person name="Napoli C.A."/>
            <person name="Nelson D.R."/>
            <person name="Nyvall-Collen P."/>
            <person name="Peters A.F."/>
            <person name="Pommier C."/>
            <person name="Potin P."/>
            <person name="Poulain J."/>
            <person name="Quesneville H."/>
            <person name="Read B."/>
            <person name="Rensing S.A."/>
            <person name="Ritter A."/>
            <person name="Rousvoal S."/>
            <person name="Samanta M."/>
            <person name="Samson G."/>
            <person name="Schroeder D.C."/>
            <person name="Segurens B."/>
            <person name="Strittmatter M."/>
            <person name="Tonon T."/>
            <person name="Tregear J.W."/>
            <person name="Valentin K."/>
            <person name="von Dassow P."/>
            <person name="Yamagishi T."/>
            <person name="Van de Peer Y."/>
            <person name="Wincker P."/>
        </authorList>
    </citation>
    <scope>NUCLEOTIDE SEQUENCE [LARGE SCALE GENOMIC DNA]</scope>
    <source>
        <strain evidence="4">Ec32 / CCAP1310/4</strain>
    </source>
</reference>
<evidence type="ECO:0000313" key="4">
    <source>
        <dbReference type="Proteomes" id="UP000002630"/>
    </source>
</evidence>
<dbReference type="InParanoid" id="D7FHH7"/>
<keyword evidence="2" id="KW-1133">Transmembrane helix</keyword>
<evidence type="ECO:0000256" key="2">
    <source>
        <dbReference type="SAM" id="Phobius"/>
    </source>
</evidence>
<feature type="region of interest" description="Disordered" evidence="1">
    <location>
        <begin position="1"/>
        <end position="34"/>
    </location>
</feature>
<protein>
    <submittedName>
        <fullName evidence="3">Uncharacterized protein</fullName>
    </submittedName>
</protein>